<dbReference type="PROSITE" id="PS50217">
    <property type="entry name" value="BZIP"/>
    <property type="match status" value="1"/>
</dbReference>
<feature type="coiled-coil region" evidence="4">
    <location>
        <begin position="309"/>
        <end position="336"/>
    </location>
</feature>
<dbReference type="Pfam" id="PF03131">
    <property type="entry name" value="bZIP_Maf"/>
    <property type="match status" value="1"/>
</dbReference>
<protein>
    <submittedName>
        <fullName evidence="7">Transcription factor-like</fullName>
    </submittedName>
</protein>
<feature type="region of interest" description="Disordered" evidence="5">
    <location>
        <begin position="130"/>
        <end position="173"/>
    </location>
</feature>
<dbReference type="SUPFAM" id="SSF47454">
    <property type="entry name" value="A DNA-binding domain in eukaryotic transcription factors"/>
    <property type="match status" value="1"/>
</dbReference>
<dbReference type="Gene3D" id="1.20.5.170">
    <property type="match status" value="1"/>
</dbReference>
<comment type="caution">
    <text evidence="7">The sequence shown here is derived from an EMBL/GenBank/DDBJ whole genome shotgun (WGS) entry which is preliminary data.</text>
</comment>
<keyword evidence="4" id="KW-0175">Coiled coil</keyword>
<evidence type="ECO:0000313" key="7">
    <source>
        <dbReference type="EMBL" id="RNA18119.1"/>
    </source>
</evidence>
<dbReference type="InterPro" id="IPR008917">
    <property type="entry name" value="TF_DNA-bd_sf"/>
</dbReference>
<gene>
    <name evidence="7" type="ORF">BpHYR1_022496</name>
</gene>
<dbReference type="Proteomes" id="UP000276133">
    <property type="component" value="Unassembled WGS sequence"/>
</dbReference>
<evidence type="ECO:0000256" key="4">
    <source>
        <dbReference type="SAM" id="Coils"/>
    </source>
</evidence>
<dbReference type="AlphaFoldDB" id="A0A3M7R3T4"/>
<dbReference type="GO" id="GO:0000978">
    <property type="term" value="F:RNA polymerase II cis-regulatory region sequence-specific DNA binding"/>
    <property type="evidence" value="ECO:0007669"/>
    <property type="project" value="TreeGrafter"/>
</dbReference>
<evidence type="ECO:0000256" key="5">
    <source>
        <dbReference type="SAM" id="MobiDB-lite"/>
    </source>
</evidence>
<dbReference type="OrthoDB" id="5974330at2759"/>
<dbReference type="EMBL" id="REGN01004304">
    <property type="protein sequence ID" value="RNA18119.1"/>
    <property type="molecule type" value="Genomic_DNA"/>
</dbReference>
<evidence type="ECO:0000256" key="2">
    <source>
        <dbReference type="ARBA" id="ARBA00023125"/>
    </source>
</evidence>
<dbReference type="STRING" id="10195.A0A3M7R3T4"/>
<accession>A0A3M7R3T4</accession>
<reference evidence="7 8" key="1">
    <citation type="journal article" date="2018" name="Sci. Rep.">
        <title>Genomic signatures of local adaptation to the degree of environmental predictability in rotifers.</title>
        <authorList>
            <person name="Franch-Gras L."/>
            <person name="Hahn C."/>
            <person name="Garcia-Roger E.M."/>
            <person name="Carmona M.J."/>
            <person name="Serra M."/>
            <person name="Gomez A."/>
        </authorList>
    </citation>
    <scope>NUCLEOTIDE SEQUENCE [LARGE SCALE GENOMIC DNA]</scope>
    <source>
        <strain evidence="7">HYR1</strain>
    </source>
</reference>
<sequence>MNGQIDYQSSDYSTKYSNQNSFYSGSHQPNITVHHGQYPQQQYSFNQQYTNYYPSQYDYSFSQIQNQQISSVQTAGLAQAPSITPPPSNTNTPTPLYANSSHYQQLLADKKNKNMKPSRCLTSLLSKKETDDFHKSDEDEDDEDEDLSDEEDEDDSRFDSLYKHKKPSDMDTENDYEIKHNCLSEQGAYMNSLFNSPSSLSSQSGKARKAKKQENMVVTKMERSDVNETSLAQYGQENQQQQHINNMINSYNLAGIMNDYDLVNLPLRELNKRLRFLPKQMAYNMKKRRRTLKNRKYAQNCRSKRLEQKSEMEIQNSQLKVELQRLNKLTEKLQQENSYLRSCLNSNSGKSLDDMLDSGKTMSSMCHSDSNSLPSSSTPLTPTTPTNCNQLTQLLSLPPAHYNSLHSHQTSFNNIHITK</sequence>
<feature type="region of interest" description="Disordered" evidence="5">
    <location>
        <begin position="1"/>
        <end position="20"/>
    </location>
</feature>
<dbReference type="SMART" id="SM00338">
    <property type="entry name" value="BRLZ"/>
    <property type="match status" value="1"/>
</dbReference>
<feature type="region of interest" description="Disordered" evidence="5">
    <location>
        <begin position="354"/>
        <end position="387"/>
    </location>
</feature>
<dbReference type="GO" id="GO:0005634">
    <property type="term" value="C:nucleus"/>
    <property type="evidence" value="ECO:0007669"/>
    <property type="project" value="TreeGrafter"/>
</dbReference>
<feature type="region of interest" description="Disordered" evidence="5">
    <location>
        <begin position="76"/>
        <end position="98"/>
    </location>
</feature>
<evidence type="ECO:0000313" key="8">
    <source>
        <dbReference type="Proteomes" id="UP000276133"/>
    </source>
</evidence>
<evidence type="ECO:0000259" key="6">
    <source>
        <dbReference type="PROSITE" id="PS50217"/>
    </source>
</evidence>
<dbReference type="InterPro" id="IPR004827">
    <property type="entry name" value="bZIP"/>
</dbReference>
<dbReference type="InterPro" id="IPR004826">
    <property type="entry name" value="bZIP_Maf"/>
</dbReference>
<evidence type="ECO:0000256" key="1">
    <source>
        <dbReference type="ARBA" id="ARBA00023015"/>
    </source>
</evidence>
<feature type="compositionally biased region" description="Low complexity" evidence="5">
    <location>
        <begin position="194"/>
        <end position="204"/>
    </location>
</feature>
<keyword evidence="2" id="KW-0238">DNA-binding</keyword>
<feature type="domain" description="BZIP" evidence="6">
    <location>
        <begin position="284"/>
        <end position="347"/>
    </location>
</feature>
<dbReference type="InterPro" id="IPR024874">
    <property type="entry name" value="Transcription_factor_Maf_fam"/>
</dbReference>
<evidence type="ECO:0000256" key="3">
    <source>
        <dbReference type="ARBA" id="ARBA00023163"/>
    </source>
</evidence>
<organism evidence="7 8">
    <name type="scientific">Brachionus plicatilis</name>
    <name type="common">Marine rotifer</name>
    <name type="synonym">Brachionus muelleri</name>
    <dbReference type="NCBI Taxonomy" id="10195"/>
    <lineage>
        <taxon>Eukaryota</taxon>
        <taxon>Metazoa</taxon>
        <taxon>Spiralia</taxon>
        <taxon>Gnathifera</taxon>
        <taxon>Rotifera</taxon>
        <taxon>Eurotatoria</taxon>
        <taxon>Monogononta</taxon>
        <taxon>Pseudotrocha</taxon>
        <taxon>Ploima</taxon>
        <taxon>Brachionidae</taxon>
        <taxon>Brachionus</taxon>
    </lineage>
</organism>
<dbReference type="PANTHER" id="PTHR10129:SF48">
    <property type="entry name" value="MAF-S, ISOFORM B"/>
    <property type="match status" value="1"/>
</dbReference>
<dbReference type="PANTHER" id="PTHR10129">
    <property type="entry name" value="TRANSCRIPTION FACTOR MAF"/>
    <property type="match status" value="1"/>
</dbReference>
<dbReference type="GO" id="GO:0000981">
    <property type="term" value="F:DNA-binding transcription factor activity, RNA polymerase II-specific"/>
    <property type="evidence" value="ECO:0007669"/>
    <property type="project" value="TreeGrafter"/>
</dbReference>
<feature type="compositionally biased region" description="Acidic residues" evidence="5">
    <location>
        <begin position="138"/>
        <end position="156"/>
    </location>
</feature>
<keyword evidence="1" id="KW-0805">Transcription regulation</keyword>
<name>A0A3M7R3T4_BRAPC</name>
<feature type="compositionally biased region" description="Polar residues" evidence="5">
    <location>
        <begin position="360"/>
        <end position="369"/>
    </location>
</feature>
<keyword evidence="8" id="KW-1185">Reference proteome</keyword>
<keyword evidence="3" id="KW-0804">Transcription</keyword>
<feature type="compositionally biased region" description="Low complexity" evidence="5">
    <location>
        <begin position="370"/>
        <end position="387"/>
    </location>
</feature>
<proteinExistence type="predicted"/>
<feature type="region of interest" description="Disordered" evidence="5">
    <location>
        <begin position="194"/>
        <end position="215"/>
    </location>
</feature>